<keyword evidence="1" id="KW-0805">Transcription regulation</keyword>
<dbReference type="Pfam" id="PF00392">
    <property type="entry name" value="GntR"/>
    <property type="match status" value="1"/>
</dbReference>
<keyword evidence="2" id="KW-0238">DNA-binding</keyword>
<dbReference type="CDD" id="cd07377">
    <property type="entry name" value="WHTH_GntR"/>
    <property type="match status" value="1"/>
</dbReference>
<proteinExistence type="predicted"/>
<dbReference type="InterPro" id="IPR036390">
    <property type="entry name" value="WH_DNA-bd_sf"/>
</dbReference>
<reference evidence="5 6" key="1">
    <citation type="submission" date="2018-04" db="EMBL/GenBank/DDBJ databases">
        <title>Novel species isolated from glacier.</title>
        <authorList>
            <person name="Liu Q."/>
            <person name="Xin Y.-H."/>
        </authorList>
    </citation>
    <scope>NUCLEOTIDE SEQUENCE [LARGE SCALE GENOMIC DNA]</scope>
    <source>
        <strain evidence="5 6">GT1R17</strain>
    </source>
</reference>
<evidence type="ECO:0000256" key="1">
    <source>
        <dbReference type="ARBA" id="ARBA00023015"/>
    </source>
</evidence>
<dbReference type="GO" id="GO:0003700">
    <property type="term" value="F:DNA-binding transcription factor activity"/>
    <property type="evidence" value="ECO:0007669"/>
    <property type="project" value="InterPro"/>
</dbReference>
<dbReference type="GO" id="GO:0045892">
    <property type="term" value="P:negative regulation of DNA-templated transcription"/>
    <property type="evidence" value="ECO:0007669"/>
    <property type="project" value="TreeGrafter"/>
</dbReference>
<dbReference type="Pfam" id="PF07702">
    <property type="entry name" value="UTRA"/>
    <property type="match status" value="1"/>
</dbReference>
<name>A0A2T5ME75_9GAMM</name>
<dbReference type="EMBL" id="QANS01000004">
    <property type="protein sequence ID" value="PTU30894.1"/>
    <property type="molecule type" value="Genomic_DNA"/>
</dbReference>
<dbReference type="OrthoDB" id="5450856at2"/>
<sequence>MNKLEKNKNVKEIKLEAEYPLPRSLFLNIDRSGPIPLYHQVASRIEAAIADGSVPAGARIDNEIALGERLGLSRPTIRRAIQDLVDKGILVRRRGIGTQVVRGGVTRKLELTSLYEDLSSAKRAPSTKVLAHAQTTADELVATSLGVPVGSPVLHIRRLRLAGGVPLAVLDNYLPSEFIDIKRADLEQFGLYQVLSSRGVDIRIAKQRIGARTATLEESKKLGIDRKSAVLTMERVAFDNKGHVVEFGQHAYRPDLYSFEVTLVGK</sequence>
<evidence type="ECO:0000259" key="4">
    <source>
        <dbReference type="PROSITE" id="PS50949"/>
    </source>
</evidence>
<dbReference type="Gene3D" id="1.10.10.10">
    <property type="entry name" value="Winged helix-like DNA-binding domain superfamily/Winged helix DNA-binding domain"/>
    <property type="match status" value="1"/>
</dbReference>
<dbReference type="SMART" id="SM00345">
    <property type="entry name" value="HTH_GNTR"/>
    <property type="match status" value="1"/>
</dbReference>
<dbReference type="PANTHER" id="PTHR44846">
    <property type="entry name" value="MANNOSYL-D-GLYCERATE TRANSPORT/METABOLISM SYSTEM REPRESSOR MNGR-RELATED"/>
    <property type="match status" value="1"/>
</dbReference>
<dbReference type="PROSITE" id="PS50949">
    <property type="entry name" value="HTH_GNTR"/>
    <property type="match status" value="1"/>
</dbReference>
<dbReference type="InterPro" id="IPR011663">
    <property type="entry name" value="UTRA"/>
</dbReference>
<dbReference type="SMART" id="SM00866">
    <property type="entry name" value="UTRA"/>
    <property type="match status" value="1"/>
</dbReference>
<dbReference type="Gene3D" id="3.40.1410.10">
    <property type="entry name" value="Chorismate lyase-like"/>
    <property type="match status" value="1"/>
</dbReference>
<dbReference type="PANTHER" id="PTHR44846:SF17">
    <property type="entry name" value="GNTR-FAMILY TRANSCRIPTIONAL REGULATOR"/>
    <property type="match status" value="1"/>
</dbReference>
<dbReference type="PRINTS" id="PR00035">
    <property type="entry name" value="HTHGNTR"/>
</dbReference>
<dbReference type="InterPro" id="IPR050679">
    <property type="entry name" value="Bact_HTH_transcr_reg"/>
</dbReference>
<evidence type="ECO:0000313" key="6">
    <source>
        <dbReference type="Proteomes" id="UP000244248"/>
    </source>
</evidence>
<evidence type="ECO:0000256" key="3">
    <source>
        <dbReference type="ARBA" id="ARBA00023163"/>
    </source>
</evidence>
<evidence type="ECO:0000256" key="2">
    <source>
        <dbReference type="ARBA" id="ARBA00023125"/>
    </source>
</evidence>
<dbReference type="InterPro" id="IPR000524">
    <property type="entry name" value="Tscrpt_reg_HTH_GntR"/>
</dbReference>
<dbReference type="InterPro" id="IPR028978">
    <property type="entry name" value="Chorismate_lyase_/UTRA_dom_sf"/>
</dbReference>
<gene>
    <name evidence="5" type="ORF">CJD38_11320</name>
</gene>
<dbReference type="SUPFAM" id="SSF64288">
    <property type="entry name" value="Chorismate lyase-like"/>
    <property type="match status" value="1"/>
</dbReference>
<dbReference type="SUPFAM" id="SSF46785">
    <property type="entry name" value="Winged helix' DNA-binding domain"/>
    <property type="match status" value="1"/>
</dbReference>
<feature type="domain" description="HTH gntR-type" evidence="4">
    <location>
        <begin position="35"/>
        <end position="103"/>
    </location>
</feature>
<comment type="caution">
    <text evidence="5">The sequence shown here is derived from an EMBL/GenBank/DDBJ whole genome shotgun (WGS) entry which is preliminary data.</text>
</comment>
<dbReference type="AlphaFoldDB" id="A0A2T5ME75"/>
<dbReference type="InterPro" id="IPR036388">
    <property type="entry name" value="WH-like_DNA-bd_sf"/>
</dbReference>
<keyword evidence="6" id="KW-1185">Reference proteome</keyword>
<dbReference type="Proteomes" id="UP000244248">
    <property type="component" value="Unassembled WGS sequence"/>
</dbReference>
<keyword evidence="3" id="KW-0804">Transcription</keyword>
<accession>A0A2T5ME75</accession>
<protein>
    <submittedName>
        <fullName evidence="5">GntR family transcriptional regulator</fullName>
    </submittedName>
</protein>
<dbReference type="GO" id="GO:0003677">
    <property type="term" value="F:DNA binding"/>
    <property type="evidence" value="ECO:0007669"/>
    <property type="project" value="UniProtKB-KW"/>
</dbReference>
<organism evidence="5 6">
    <name type="scientific">Stenotrophobium rhamnosiphilum</name>
    <dbReference type="NCBI Taxonomy" id="2029166"/>
    <lineage>
        <taxon>Bacteria</taxon>
        <taxon>Pseudomonadati</taxon>
        <taxon>Pseudomonadota</taxon>
        <taxon>Gammaproteobacteria</taxon>
        <taxon>Nevskiales</taxon>
        <taxon>Nevskiaceae</taxon>
        <taxon>Stenotrophobium</taxon>
    </lineage>
</organism>
<evidence type="ECO:0000313" key="5">
    <source>
        <dbReference type="EMBL" id="PTU30894.1"/>
    </source>
</evidence>